<dbReference type="STRING" id="1314800.A0A1B7N0I9"/>
<proteinExistence type="predicted"/>
<sequence length="104" mass="11746">MRWGKVIILTEGVKQPLIAAWSMERLVHERPVSLGLALGRSTAYTYSSALNSCLIFCNLHRLSADPTINRFSLYVRSMAAHISPRSVDNYFSETCSQHLILTYV</sequence>
<gene>
    <name evidence="1" type="ORF">K503DRAFT_817758</name>
</gene>
<name>A0A1B7N0I9_9AGAM</name>
<reference evidence="1 2" key="1">
    <citation type="submission" date="2016-06" db="EMBL/GenBank/DDBJ databases">
        <title>Comparative genomics of the ectomycorrhizal sister species Rhizopogon vinicolor and Rhizopogon vesiculosus (Basidiomycota: Boletales) reveals a divergence of the mating type B locus.</title>
        <authorList>
            <consortium name="DOE Joint Genome Institute"/>
            <person name="Mujic A.B."/>
            <person name="Kuo A."/>
            <person name="Tritt A."/>
            <person name="Lipzen A."/>
            <person name="Chen C."/>
            <person name="Johnson J."/>
            <person name="Sharma A."/>
            <person name="Barry K."/>
            <person name="Grigoriev I.V."/>
            <person name="Spatafora J.W."/>
        </authorList>
    </citation>
    <scope>NUCLEOTIDE SEQUENCE [LARGE SCALE GENOMIC DNA]</scope>
    <source>
        <strain evidence="1 2">AM-OR11-026</strain>
    </source>
</reference>
<dbReference type="EMBL" id="KV448299">
    <property type="protein sequence ID" value="OAX38365.1"/>
    <property type="molecule type" value="Genomic_DNA"/>
</dbReference>
<evidence type="ECO:0000313" key="1">
    <source>
        <dbReference type="EMBL" id="OAX38365.1"/>
    </source>
</evidence>
<dbReference type="InParanoid" id="A0A1B7N0I9"/>
<dbReference type="OrthoDB" id="5598396at2759"/>
<keyword evidence="2" id="KW-1185">Reference proteome</keyword>
<accession>A0A1B7N0I9</accession>
<protein>
    <submittedName>
        <fullName evidence="1">Uncharacterized protein</fullName>
    </submittedName>
</protein>
<dbReference type="Proteomes" id="UP000092154">
    <property type="component" value="Unassembled WGS sequence"/>
</dbReference>
<organism evidence="1 2">
    <name type="scientific">Rhizopogon vinicolor AM-OR11-026</name>
    <dbReference type="NCBI Taxonomy" id="1314800"/>
    <lineage>
        <taxon>Eukaryota</taxon>
        <taxon>Fungi</taxon>
        <taxon>Dikarya</taxon>
        <taxon>Basidiomycota</taxon>
        <taxon>Agaricomycotina</taxon>
        <taxon>Agaricomycetes</taxon>
        <taxon>Agaricomycetidae</taxon>
        <taxon>Boletales</taxon>
        <taxon>Suillineae</taxon>
        <taxon>Rhizopogonaceae</taxon>
        <taxon>Rhizopogon</taxon>
    </lineage>
</organism>
<dbReference type="AlphaFoldDB" id="A0A1B7N0I9"/>
<evidence type="ECO:0000313" key="2">
    <source>
        <dbReference type="Proteomes" id="UP000092154"/>
    </source>
</evidence>